<comment type="catalytic activity">
    <reaction evidence="8">
        <text>fluoride(in) = fluoride(out)</text>
        <dbReference type="Rhea" id="RHEA:76159"/>
        <dbReference type="ChEBI" id="CHEBI:17051"/>
    </reaction>
    <physiologicalReaction direction="left-to-right" evidence="8">
        <dbReference type="Rhea" id="RHEA:76160"/>
    </physiologicalReaction>
</comment>
<name>A0A1Z5K6B5_FISSO</name>
<feature type="transmembrane region" description="Helical" evidence="10">
    <location>
        <begin position="517"/>
        <end position="539"/>
    </location>
</feature>
<dbReference type="InterPro" id="IPR003691">
    <property type="entry name" value="FluC"/>
</dbReference>
<dbReference type="EMBL" id="BDSP01000171">
    <property type="protein sequence ID" value="GAX21702.1"/>
    <property type="molecule type" value="Genomic_DNA"/>
</dbReference>
<keyword evidence="12" id="KW-1185">Reference proteome</keyword>
<dbReference type="Proteomes" id="UP000198406">
    <property type="component" value="Unassembled WGS sequence"/>
</dbReference>
<evidence type="ECO:0000313" key="12">
    <source>
        <dbReference type="Proteomes" id="UP000198406"/>
    </source>
</evidence>
<evidence type="ECO:0000256" key="1">
    <source>
        <dbReference type="ARBA" id="ARBA00002598"/>
    </source>
</evidence>
<sequence length="673" mass="75519">MSNSNPPTETNRPNAATTTDLLVSHFDEVSTHFEESIAKPSREAVHSFFYPQRQSRQRQEPSPAEETPEDPQADEDQQFVHHFWTTYDDILILSLFTQLGIVFRLGASTWFANFDNVFNSDSPLFVVLPLNCLSCFLMGMLCSGERLMEIIHTRFSPPRLQQMVLAEEIRDRRHNPNEEEEDDEGDGLHIATTTRPTLRRRRPKKQKYFHSWQPPVHLNEDLRDVQLLALERRIRASKCLILFPVRKEDVDVMEHYFADGYRRNSEDDDDDLPEPHLASGIYSPQSEADRPEANMSFDLELQECPDSPVRSQRTTMTPPRVPEHPSSQMSNVHLGNANSSTVSGKETSDTSQPEEAEPTSDDPLGVEQIITDVTANVTENISRLRRVNIADGWDAGTTPEAMSDDIMLGLRDGFCGALSSFSSWNSAMVTFLEQGEIGKAVVGYMLGLQLPIIAYRFGQHIAVYIFVWRCRFETKRDERRGYGIRVAANDQSESAPDDSETETAPPLRHTEDQMPSLRAIITAVFIMALVTQCTSLSFFDDPKNQELALSLLFSPLGVLARWRLSRLNAWRPTFPLGTFTSNMLACALSGGLGNLLAGEPGPLESIVLVSFINGFGGTMSSLASFVVEILAGVDPILMRFDGMIYAFLSIFWAMVIGLLFSTSADWADETATR</sequence>
<evidence type="ECO:0000256" key="4">
    <source>
        <dbReference type="ARBA" id="ARBA00022692"/>
    </source>
</evidence>
<feature type="transmembrane region" description="Helical" evidence="10">
    <location>
        <begin position="124"/>
        <end position="144"/>
    </location>
</feature>
<feature type="region of interest" description="Disordered" evidence="9">
    <location>
        <begin position="50"/>
        <end position="74"/>
    </location>
</feature>
<gene>
    <name evidence="11" type="ORF">FisN_3Hh494</name>
</gene>
<proteinExistence type="inferred from homology"/>
<evidence type="ECO:0000256" key="7">
    <source>
        <dbReference type="ARBA" id="ARBA00035120"/>
    </source>
</evidence>
<feature type="region of interest" description="Disordered" evidence="9">
    <location>
        <begin position="303"/>
        <end position="364"/>
    </location>
</feature>
<feature type="region of interest" description="Disordered" evidence="9">
    <location>
        <begin position="262"/>
        <end position="289"/>
    </location>
</feature>
<feature type="transmembrane region" description="Helical" evidence="10">
    <location>
        <begin position="576"/>
        <end position="596"/>
    </location>
</feature>
<organism evidence="11 12">
    <name type="scientific">Fistulifera solaris</name>
    <name type="common">Oleaginous diatom</name>
    <dbReference type="NCBI Taxonomy" id="1519565"/>
    <lineage>
        <taxon>Eukaryota</taxon>
        <taxon>Sar</taxon>
        <taxon>Stramenopiles</taxon>
        <taxon>Ochrophyta</taxon>
        <taxon>Bacillariophyta</taxon>
        <taxon>Bacillariophyceae</taxon>
        <taxon>Bacillariophycidae</taxon>
        <taxon>Naviculales</taxon>
        <taxon>Naviculaceae</taxon>
        <taxon>Fistulifera</taxon>
    </lineage>
</organism>
<evidence type="ECO:0000256" key="10">
    <source>
        <dbReference type="SAM" id="Phobius"/>
    </source>
</evidence>
<evidence type="ECO:0008006" key="13">
    <source>
        <dbReference type="Google" id="ProtNLM"/>
    </source>
</evidence>
<feature type="transmembrane region" description="Helical" evidence="10">
    <location>
        <begin position="608"/>
        <end position="631"/>
    </location>
</feature>
<comment type="subcellular location">
    <subcellularLocation>
        <location evidence="2">Cell membrane</location>
        <topology evidence="2">Multi-pass membrane protein</topology>
    </subcellularLocation>
</comment>
<dbReference type="Pfam" id="PF02537">
    <property type="entry name" value="CRCB"/>
    <property type="match status" value="1"/>
</dbReference>
<evidence type="ECO:0000313" key="11">
    <source>
        <dbReference type="EMBL" id="GAX21702.1"/>
    </source>
</evidence>
<dbReference type="GO" id="GO:0005886">
    <property type="term" value="C:plasma membrane"/>
    <property type="evidence" value="ECO:0007669"/>
    <property type="project" value="UniProtKB-SubCell"/>
</dbReference>
<evidence type="ECO:0000256" key="8">
    <source>
        <dbReference type="ARBA" id="ARBA00035585"/>
    </source>
</evidence>
<dbReference type="OrthoDB" id="409792at2759"/>
<feature type="transmembrane region" description="Helical" evidence="10">
    <location>
        <begin position="643"/>
        <end position="664"/>
    </location>
</feature>
<comment type="function">
    <text evidence="1">Fluoride channel required for the rapid expulsion of cytoplasmic fluoride.</text>
</comment>
<dbReference type="AlphaFoldDB" id="A0A1Z5K6B5"/>
<dbReference type="InParanoid" id="A0A1Z5K6B5"/>
<evidence type="ECO:0000256" key="5">
    <source>
        <dbReference type="ARBA" id="ARBA00022989"/>
    </source>
</evidence>
<keyword evidence="3" id="KW-1003">Cell membrane</keyword>
<dbReference type="GO" id="GO:1903425">
    <property type="term" value="F:fluoride transmembrane transporter activity"/>
    <property type="evidence" value="ECO:0007669"/>
    <property type="project" value="TreeGrafter"/>
</dbReference>
<evidence type="ECO:0000256" key="9">
    <source>
        <dbReference type="SAM" id="MobiDB-lite"/>
    </source>
</evidence>
<evidence type="ECO:0000256" key="3">
    <source>
        <dbReference type="ARBA" id="ARBA00022475"/>
    </source>
</evidence>
<dbReference type="PANTHER" id="PTHR28259:SF1">
    <property type="entry name" value="FLUORIDE EXPORT PROTEIN 1-RELATED"/>
    <property type="match status" value="1"/>
</dbReference>
<feature type="transmembrane region" description="Helical" evidence="10">
    <location>
        <begin position="90"/>
        <end position="112"/>
    </location>
</feature>
<comment type="caution">
    <text evidence="11">The sequence shown here is derived from an EMBL/GenBank/DDBJ whole genome shotgun (WGS) entry which is preliminary data.</text>
</comment>
<keyword evidence="5 10" id="KW-1133">Transmembrane helix</keyword>
<dbReference type="PANTHER" id="PTHR28259">
    <property type="entry name" value="FLUORIDE EXPORT PROTEIN 1-RELATED"/>
    <property type="match status" value="1"/>
</dbReference>
<feature type="compositionally biased region" description="Polar residues" evidence="9">
    <location>
        <begin position="325"/>
        <end position="351"/>
    </location>
</feature>
<keyword evidence="4 10" id="KW-0812">Transmembrane</keyword>
<feature type="region of interest" description="Disordered" evidence="9">
    <location>
        <begin position="486"/>
        <end position="509"/>
    </location>
</feature>
<reference evidence="11 12" key="1">
    <citation type="journal article" date="2015" name="Plant Cell">
        <title>Oil accumulation by the oleaginous diatom Fistulifera solaris as revealed by the genome and transcriptome.</title>
        <authorList>
            <person name="Tanaka T."/>
            <person name="Maeda Y."/>
            <person name="Veluchamy A."/>
            <person name="Tanaka M."/>
            <person name="Abida H."/>
            <person name="Marechal E."/>
            <person name="Bowler C."/>
            <person name="Muto M."/>
            <person name="Sunaga Y."/>
            <person name="Tanaka M."/>
            <person name="Yoshino T."/>
            <person name="Taniguchi T."/>
            <person name="Fukuda Y."/>
            <person name="Nemoto M."/>
            <person name="Matsumoto M."/>
            <person name="Wong P.S."/>
            <person name="Aburatani S."/>
            <person name="Fujibuchi W."/>
        </authorList>
    </citation>
    <scope>NUCLEOTIDE SEQUENCE [LARGE SCALE GENOMIC DNA]</scope>
    <source>
        <strain evidence="11 12">JPCC DA0580</strain>
    </source>
</reference>
<keyword evidence="6 10" id="KW-0472">Membrane</keyword>
<protein>
    <recommendedName>
        <fullName evidence="13">Fluoride ion transporter CrcB</fullName>
    </recommendedName>
</protein>
<evidence type="ECO:0000256" key="6">
    <source>
        <dbReference type="ARBA" id="ARBA00023136"/>
    </source>
</evidence>
<accession>A0A1Z5K6B5</accession>
<comment type="similarity">
    <text evidence="7">Belongs to the fluoride channel Fluc/FEX (TC 1.A.43) family.</text>
</comment>
<evidence type="ECO:0000256" key="2">
    <source>
        <dbReference type="ARBA" id="ARBA00004651"/>
    </source>
</evidence>